<dbReference type="EMBL" id="DF968001">
    <property type="protein sequence ID" value="GAO99808.1"/>
    <property type="molecule type" value="Genomic_DNA"/>
</dbReference>
<evidence type="ECO:0000256" key="1">
    <source>
        <dbReference type="SAM" id="MobiDB-lite"/>
    </source>
</evidence>
<evidence type="ECO:0000313" key="3">
    <source>
        <dbReference type="Proteomes" id="UP000253891"/>
    </source>
</evidence>
<proteinExistence type="predicted"/>
<accession>A0A0K8MHY9</accession>
<name>A0A0K8MHY9_9LACO</name>
<evidence type="ECO:0000313" key="2">
    <source>
        <dbReference type="EMBL" id="GAO99808.1"/>
    </source>
</evidence>
<reference evidence="2 3" key="1">
    <citation type="journal article" date="2015" name="BMC Genomics">
        <title>Comparative genomics of Fructobacillus spp. and Leuconostoc spp. reveals niche-specific evolution of Fructobacillus spp.</title>
        <authorList>
            <person name="Endo A."/>
            <person name="Tanizawa Y."/>
            <person name="Tanaka N."/>
            <person name="Maeno S."/>
            <person name="Kumar H."/>
            <person name="Shiwa Y."/>
            <person name="Okada S."/>
            <person name="Yoshikawa H."/>
            <person name="Dicks L."/>
            <person name="Nakagawa J."/>
            <person name="Arita M."/>
        </authorList>
    </citation>
    <scope>NUCLEOTIDE SEQUENCE [LARGE SCALE GENOMIC DNA]</scope>
    <source>
        <strain evidence="2 3">JCM 12225</strain>
    </source>
</reference>
<sequence>MKYGMRTPSFKKSMAARTTGKMKRSVKRALIPGYGTRARGWAHPKKKLYNKVYHRTTFSIMDLLK</sequence>
<dbReference type="AlphaFoldDB" id="A0A0K8MHY9"/>
<dbReference type="OrthoDB" id="9816323at2"/>
<gene>
    <name evidence="2" type="ORF">FFIC_240830</name>
</gene>
<feature type="region of interest" description="Disordered" evidence="1">
    <location>
        <begin position="1"/>
        <end position="24"/>
    </location>
</feature>
<keyword evidence="3" id="KW-1185">Reference proteome</keyword>
<dbReference type="Proteomes" id="UP000253891">
    <property type="component" value="Unassembled WGS sequence"/>
</dbReference>
<dbReference type="RefSeq" id="WP_061993192.1">
    <property type="nucleotide sequence ID" value="NZ_DF968001.1"/>
</dbReference>
<organism evidence="2 3">
    <name type="scientific">Fructobacillus ficulneus</name>
    <dbReference type="NCBI Taxonomy" id="157463"/>
    <lineage>
        <taxon>Bacteria</taxon>
        <taxon>Bacillati</taxon>
        <taxon>Bacillota</taxon>
        <taxon>Bacilli</taxon>
        <taxon>Lactobacillales</taxon>
        <taxon>Lactobacillaceae</taxon>
        <taxon>Fructobacillus</taxon>
    </lineage>
</organism>
<protein>
    <submittedName>
        <fullName evidence="2">Phage protein</fullName>
    </submittedName>
</protein>